<accession>A0A438GTR1</accession>
<name>A0A438GTR1_VITVI</name>
<proteinExistence type="predicted"/>
<sequence>MLNFIVILRSTTFYSYSAHRSPTAESITTRNEPRAIGQDDETGRLVKGAKAFGGPKGRTGSIMS</sequence>
<evidence type="ECO:0000313" key="1">
    <source>
        <dbReference type="EMBL" id="RVW75591.1"/>
    </source>
</evidence>
<reference evidence="1 2" key="1">
    <citation type="journal article" date="2018" name="PLoS Genet.">
        <title>Population sequencing reveals clonal diversity and ancestral inbreeding in the grapevine cultivar Chardonnay.</title>
        <authorList>
            <person name="Roach M.J."/>
            <person name="Johnson D.L."/>
            <person name="Bohlmann J."/>
            <person name="van Vuuren H.J."/>
            <person name="Jones S.J."/>
            <person name="Pretorius I.S."/>
            <person name="Schmidt S.A."/>
            <person name="Borneman A.R."/>
        </authorList>
    </citation>
    <scope>NUCLEOTIDE SEQUENCE [LARGE SCALE GENOMIC DNA]</scope>
    <source>
        <strain evidence="2">cv. Chardonnay</strain>
        <tissue evidence="1">Leaf</tissue>
    </source>
</reference>
<dbReference type="EMBL" id="QGNW01000344">
    <property type="protein sequence ID" value="RVW75591.1"/>
    <property type="molecule type" value="Genomic_DNA"/>
</dbReference>
<evidence type="ECO:0000313" key="2">
    <source>
        <dbReference type="Proteomes" id="UP000288805"/>
    </source>
</evidence>
<protein>
    <submittedName>
        <fullName evidence="1">Uncharacterized protein</fullName>
    </submittedName>
</protein>
<dbReference type="AlphaFoldDB" id="A0A438GTR1"/>
<comment type="caution">
    <text evidence="1">The sequence shown here is derived from an EMBL/GenBank/DDBJ whole genome shotgun (WGS) entry which is preliminary data.</text>
</comment>
<organism evidence="1 2">
    <name type="scientific">Vitis vinifera</name>
    <name type="common">Grape</name>
    <dbReference type="NCBI Taxonomy" id="29760"/>
    <lineage>
        <taxon>Eukaryota</taxon>
        <taxon>Viridiplantae</taxon>
        <taxon>Streptophyta</taxon>
        <taxon>Embryophyta</taxon>
        <taxon>Tracheophyta</taxon>
        <taxon>Spermatophyta</taxon>
        <taxon>Magnoliopsida</taxon>
        <taxon>eudicotyledons</taxon>
        <taxon>Gunneridae</taxon>
        <taxon>Pentapetalae</taxon>
        <taxon>rosids</taxon>
        <taxon>Vitales</taxon>
        <taxon>Vitaceae</taxon>
        <taxon>Viteae</taxon>
        <taxon>Vitis</taxon>
    </lineage>
</organism>
<dbReference type="Proteomes" id="UP000288805">
    <property type="component" value="Unassembled WGS sequence"/>
</dbReference>
<gene>
    <name evidence="1" type="ORF">CK203_059069</name>
</gene>